<evidence type="ECO:0000256" key="11">
    <source>
        <dbReference type="SAM" id="Coils"/>
    </source>
</evidence>
<accession>A0A8T2K957</accession>
<dbReference type="InterPro" id="IPR026581">
    <property type="entry name" value="TCP10L/CENPJ"/>
</dbReference>
<evidence type="ECO:0000256" key="10">
    <source>
        <dbReference type="ARBA" id="ARBA00083148"/>
    </source>
</evidence>
<keyword evidence="16" id="KW-1185">Reference proteome</keyword>
<feature type="compositionally biased region" description="Polar residues" evidence="12">
    <location>
        <begin position="226"/>
        <end position="247"/>
    </location>
</feature>
<feature type="region of interest" description="Disordered" evidence="12">
    <location>
        <begin position="974"/>
        <end position="1045"/>
    </location>
</feature>
<keyword evidence="5" id="KW-0493">Microtubule</keyword>
<dbReference type="Gene3D" id="2.60.450.20">
    <property type="match status" value="1"/>
</dbReference>
<feature type="region of interest" description="Disordered" evidence="12">
    <location>
        <begin position="614"/>
        <end position="656"/>
    </location>
</feature>
<evidence type="ECO:0000256" key="4">
    <source>
        <dbReference type="ARBA" id="ARBA00022553"/>
    </source>
</evidence>
<evidence type="ECO:0000256" key="12">
    <source>
        <dbReference type="SAM" id="MobiDB-lite"/>
    </source>
</evidence>
<evidence type="ECO:0000256" key="1">
    <source>
        <dbReference type="ARBA" id="ARBA00004114"/>
    </source>
</evidence>
<gene>
    <name evidence="15" type="ORF">GDO86_004646</name>
</gene>
<dbReference type="GO" id="GO:0005813">
    <property type="term" value="C:centrosome"/>
    <property type="evidence" value="ECO:0007669"/>
    <property type="project" value="TreeGrafter"/>
</dbReference>
<comment type="subcellular location">
    <subcellularLocation>
        <location evidence="1">Cytoplasm</location>
        <location evidence="1">Cytoskeleton</location>
        <location evidence="1">Microtubule organizing center</location>
        <location evidence="1">Centrosome</location>
        <location evidence="1">Centriole</location>
    </subcellularLocation>
</comment>
<evidence type="ECO:0000259" key="13">
    <source>
        <dbReference type="Pfam" id="PF07202"/>
    </source>
</evidence>
<feature type="coiled-coil region" evidence="11">
    <location>
        <begin position="115"/>
        <end position="158"/>
    </location>
</feature>
<feature type="compositionally biased region" description="Polar residues" evidence="12">
    <location>
        <begin position="994"/>
        <end position="1021"/>
    </location>
</feature>
<evidence type="ECO:0000256" key="8">
    <source>
        <dbReference type="ARBA" id="ARBA00069791"/>
    </source>
</evidence>
<feature type="domain" description="Centromere protein J C-terminal" evidence="13">
    <location>
        <begin position="1214"/>
        <end position="1244"/>
    </location>
</feature>
<evidence type="ECO:0000256" key="6">
    <source>
        <dbReference type="ARBA" id="ARBA00023212"/>
    </source>
</evidence>
<dbReference type="GO" id="GO:0061511">
    <property type="term" value="P:centriole elongation"/>
    <property type="evidence" value="ECO:0007669"/>
    <property type="project" value="TreeGrafter"/>
</dbReference>
<feature type="region of interest" description="Disordered" evidence="12">
    <location>
        <begin position="790"/>
        <end position="811"/>
    </location>
</feature>
<dbReference type="Proteomes" id="UP000812440">
    <property type="component" value="Chromosome 2"/>
</dbReference>
<protein>
    <recommendedName>
        <fullName evidence="8">Centrosomal P4.1-associated protein</fullName>
    </recommendedName>
    <alternativeName>
        <fullName evidence="9">Centromere protein J</fullName>
    </alternativeName>
    <alternativeName>
        <fullName evidence="10">Centrosome assembly and centriole elongation protein</fullName>
    </alternativeName>
</protein>
<comment type="similarity">
    <text evidence="2">Belongs to the TCP10 family.</text>
</comment>
<feature type="domain" description="CENPJ tubulin-binding region" evidence="14">
    <location>
        <begin position="266"/>
        <end position="332"/>
    </location>
</feature>
<dbReference type="EMBL" id="JAACNH010000002">
    <property type="protein sequence ID" value="KAG8452922.1"/>
    <property type="molecule type" value="Genomic_DNA"/>
</dbReference>
<dbReference type="PANTHER" id="PTHR10331:SF6">
    <property type="entry name" value="SPINDLE ASSEMBLY ABNORMAL 4"/>
    <property type="match status" value="1"/>
</dbReference>
<feature type="domain" description="Centromere protein J C-terminal" evidence="13">
    <location>
        <begin position="1067"/>
        <end position="1099"/>
    </location>
</feature>
<comment type="subunit">
    <text evidence="7">Forms homodimers. Associates with microtubules plus ends; binds to beta-tubulin subunits exposed on microtubule outer surface at its distal tip; also associates with microtubule lattice. Associated with the gamma-tubulin complex. Interacts with the head domain of EPB41. Interacts with LYST. Interacts with CEP152 (via C-terminus). Interacts with STIL. Forms a complex with STIL and SASS6.</text>
</comment>
<evidence type="ECO:0000313" key="16">
    <source>
        <dbReference type="Proteomes" id="UP000812440"/>
    </source>
</evidence>
<feature type="domain" description="Centromere protein J C-terminal" evidence="13">
    <location>
        <begin position="1177"/>
        <end position="1210"/>
    </location>
</feature>
<proteinExistence type="inferred from homology"/>
<dbReference type="Pfam" id="PF07202">
    <property type="entry name" value="Tcp10_C"/>
    <property type="match status" value="4"/>
</dbReference>
<feature type="coiled-coil region" evidence="11">
    <location>
        <begin position="901"/>
        <end position="960"/>
    </location>
</feature>
<evidence type="ECO:0000256" key="7">
    <source>
        <dbReference type="ARBA" id="ARBA00064598"/>
    </source>
</evidence>
<dbReference type="FunFam" id="2.60.450.20:FF:000001">
    <property type="entry name" value="Centromere protein J"/>
    <property type="match status" value="1"/>
</dbReference>
<dbReference type="GO" id="GO:0005874">
    <property type="term" value="C:microtubule"/>
    <property type="evidence" value="ECO:0007669"/>
    <property type="project" value="UniProtKB-KW"/>
</dbReference>
<evidence type="ECO:0000256" key="3">
    <source>
        <dbReference type="ARBA" id="ARBA00022490"/>
    </source>
</evidence>
<dbReference type="GO" id="GO:1902117">
    <property type="term" value="P:positive regulation of organelle assembly"/>
    <property type="evidence" value="ECO:0007669"/>
    <property type="project" value="UniProtKB-ARBA"/>
</dbReference>
<keyword evidence="3" id="KW-0963">Cytoplasm</keyword>
<dbReference type="InterPro" id="IPR047002">
    <property type="entry name" value="Tcp10_C_sf"/>
</dbReference>
<keyword evidence="4" id="KW-0597">Phosphoprotein</keyword>
<dbReference type="GO" id="GO:0060271">
    <property type="term" value="P:cilium assembly"/>
    <property type="evidence" value="ECO:0007669"/>
    <property type="project" value="TreeGrafter"/>
</dbReference>
<organism evidence="15 16">
    <name type="scientific">Hymenochirus boettgeri</name>
    <name type="common">Congo dwarf clawed frog</name>
    <dbReference type="NCBI Taxonomy" id="247094"/>
    <lineage>
        <taxon>Eukaryota</taxon>
        <taxon>Metazoa</taxon>
        <taxon>Chordata</taxon>
        <taxon>Craniata</taxon>
        <taxon>Vertebrata</taxon>
        <taxon>Euteleostomi</taxon>
        <taxon>Amphibia</taxon>
        <taxon>Batrachia</taxon>
        <taxon>Anura</taxon>
        <taxon>Pipoidea</taxon>
        <taxon>Pipidae</taxon>
        <taxon>Pipinae</taxon>
        <taxon>Hymenochirus</taxon>
    </lineage>
</organism>
<comment type="caution">
    <text evidence="15">The sequence shown here is derived from an EMBL/GenBank/DDBJ whole genome shotgun (WGS) entry which is preliminary data.</text>
</comment>
<name>A0A8T2K957_9PIPI</name>
<dbReference type="PANTHER" id="PTHR10331">
    <property type="entry name" value="T COMPLEX PROTEIN 10"/>
    <property type="match status" value="1"/>
</dbReference>
<feature type="compositionally biased region" description="Basic and acidic residues" evidence="12">
    <location>
        <begin position="630"/>
        <end position="649"/>
    </location>
</feature>
<evidence type="ECO:0000259" key="14">
    <source>
        <dbReference type="Pfam" id="PF25779"/>
    </source>
</evidence>
<feature type="region of interest" description="Disordered" evidence="12">
    <location>
        <begin position="222"/>
        <end position="247"/>
    </location>
</feature>
<evidence type="ECO:0000313" key="15">
    <source>
        <dbReference type="EMBL" id="KAG8452922.1"/>
    </source>
</evidence>
<evidence type="ECO:0000256" key="9">
    <source>
        <dbReference type="ARBA" id="ARBA00081769"/>
    </source>
</evidence>
<dbReference type="AlphaFoldDB" id="A0A8T2K957"/>
<feature type="domain" description="Centromere protein J C-terminal" evidence="13">
    <location>
        <begin position="1140"/>
        <end position="1168"/>
    </location>
</feature>
<keyword evidence="6" id="KW-0206">Cytoskeleton</keyword>
<keyword evidence="11" id="KW-0175">Coiled coil</keyword>
<dbReference type="GO" id="GO:0005814">
    <property type="term" value="C:centriole"/>
    <property type="evidence" value="ECO:0007669"/>
    <property type="project" value="UniProtKB-SubCell"/>
</dbReference>
<dbReference type="GO" id="GO:0015631">
    <property type="term" value="F:tubulin binding"/>
    <property type="evidence" value="ECO:0007669"/>
    <property type="project" value="TreeGrafter"/>
</dbReference>
<evidence type="ECO:0000256" key="2">
    <source>
        <dbReference type="ARBA" id="ARBA00005627"/>
    </source>
</evidence>
<feature type="region of interest" description="Disordered" evidence="12">
    <location>
        <begin position="167"/>
        <end position="189"/>
    </location>
</feature>
<dbReference type="OrthoDB" id="10252174at2759"/>
<evidence type="ECO:0000256" key="5">
    <source>
        <dbReference type="ARBA" id="ARBA00022701"/>
    </source>
</evidence>
<dbReference type="Pfam" id="PF25779">
    <property type="entry name" value="Tubulin-bind_CPAP"/>
    <property type="match status" value="1"/>
</dbReference>
<dbReference type="InterPro" id="IPR058029">
    <property type="entry name" value="Tubulin-bd_CENPJ"/>
</dbReference>
<sequence length="1259" mass="142612">MPEMSSSSDFPAETNFMAQYMANVSRAGVFLNTAFPSFKPSSGLLPLSPHFVSSSTLPSEDSLQDDCTILENQDDVCNTEEHLLTNEYSIGDWEGNQIRAMIMANPAKEDVNDPLLKKLEQLKELQKQKQEQLKQQQMEQLQKLMEEQKMLISMASKQSILLDVGITEDHPPRSNGGSASHRENNNHNNPVNYLCGQDIFLNGPNKNVGNYELESEDNYTEFNDESLCNGSQYSSSQCDHSESSIQDTDQTLHQVQEENSGEDLYTEERPIVSGIKERMKSFEEFLEEQMRLEEERLLQTNQHKAAEDQVRNTTTEKRPFLKRGEGLARFSNANKNATKIKESKSVLPVEQSVTTGSVRVDKQTLQRKVAPITKDQIARNVPFVDKKLYFSGMVKPEPAVRKVPLKNVNFKNNTPSQVTNKCNEDTKSAIEQEQNAILENKENIHNAMLVDANSRGTSIQKNVMMDPKYAPPENDFDFSFDISFKKRRVIWDKEKQKENFELDEFLLLEQAAEEISFSNNSSFVQKLLTQDYQVDGAHRRLSSTPVKSIQVQPVNAVCIPKDATAGRRKDAGAILKGISGVASSGNVNQNEIEAKLAVREEKTIKVVGLVREEDLASSEDDHESSVASEIHLENDRTGREDDPFSEKYKGPCKNMSKTTKARDIDLDLSDGEDNNDESTLLEGKSEEALFLGNDSNPQSPNTSQIDYDDEKTWADLEDVGSQLHLPEGNVIKRFSPSIYISKDPEPIVDNTVKRKIASKKEDDVKVNVPVNNSDPPPTSDLMMKLFPSLRSKPKNESQLASKSGPDKVEADTAQSRLLKEKLVQLETEIERFKVENATLVKRREEQEKTMETLRKDVAAFEKQKEVEMAKFEEFKKEEMKKLQKERKVFEKYASAARAAPDKREREEIQLLKQQLADLQEELRRKETKWSTTHLRLRNQIGALSKENTELKEEIKFSEKVRLENWKKVEAIENKSKKVTDNHGAQSKKTEPESPLNTARKTQNSSYFQTEKATVPRRSQSPPKGKNSKKTPSSNAGKVETSKAEPPGIILLQELKDQIPSNVGSKDDVQGEIVYSDGKVERILRDGTHVIVFPNGTRKDVSADGKTTTVTFFNGDVKQVMEDQRIIYYYADAQTTHTTYPDGLEILQFSNGQIEKHFPDGKKEITFPDQTIKNLYMDGREESIFPDGTIITVHLDGSKVIEFDNGQRELHTAHYKRRQYPDGTVKTVYSNGQIETKYASGRVRIKDKDGNVIMDTKIDP</sequence>
<reference evidence="15" key="1">
    <citation type="thesis" date="2020" institute="ProQuest LLC" country="789 East Eisenhower Parkway, Ann Arbor, MI, USA">
        <title>Comparative Genomics and Chromosome Evolution.</title>
        <authorList>
            <person name="Mudd A.B."/>
        </authorList>
    </citation>
    <scope>NUCLEOTIDE SEQUENCE</scope>
    <source>
        <strain evidence="15">Female2</strain>
        <tissue evidence="15">Blood</tissue>
    </source>
</reference>
<dbReference type="InterPro" id="IPR009852">
    <property type="entry name" value="CENPJ_C_dom"/>
</dbReference>